<evidence type="ECO:0000313" key="1">
    <source>
        <dbReference type="EMBL" id="CAA3032584.1"/>
    </source>
</evidence>
<reference evidence="1 2" key="1">
    <citation type="submission" date="2019-12" db="EMBL/GenBank/DDBJ databases">
        <authorList>
            <person name="Alioto T."/>
            <person name="Alioto T."/>
            <person name="Gomez Garrido J."/>
        </authorList>
    </citation>
    <scope>NUCLEOTIDE SEQUENCE [LARGE SCALE GENOMIC DNA]</scope>
</reference>
<dbReference type="SUPFAM" id="SSF51197">
    <property type="entry name" value="Clavaminate synthase-like"/>
    <property type="match status" value="1"/>
</dbReference>
<keyword evidence="2" id="KW-1185">Reference proteome</keyword>
<dbReference type="Gene3D" id="2.60.120.330">
    <property type="entry name" value="B-lactam Antibiotic, Isopenicillin N Synthase, Chain"/>
    <property type="match status" value="1"/>
</dbReference>
<dbReference type="EMBL" id="CACTIH010009622">
    <property type="protein sequence ID" value="CAA3032584.1"/>
    <property type="molecule type" value="Genomic_DNA"/>
</dbReference>
<organism evidence="1 2">
    <name type="scientific">Olea europaea subsp. europaea</name>
    <dbReference type="NCBI Taxonomy" id="158383"/>
    <lineage>
        <taxon>Eukaryota</taxon>
        <taxon>Viridiplantae</taxon>
        <taxon>Streptophyta</taxon>
        <taxon>Embryophyta</taxon>
        <taxon>Tracheophyta</taxon>
        <taxon>Spermatophyta</taxon>
        <taxon>Magnoliopsida</taxon>
        <taxon>eudicotyledons</taxon>
        <taxon>Gunneridae</taxon>
        <taxon>Pentapetalae</taxon>
        <taxon>asterids</taxon>
        <taxon>lamiids</taxon>
        <taxon>Lamiales</taxon>
        <taxon>Oleaceae</taxon>
        <taxon>Oleeae</taxon>
        <taxon>Olea</taxon>
    </lineage>
</organism>
<dbReference type="Gramene" id="OE9D001611T1">
    <property type="protein sequence ID" value="OE9D001611C1"/>
    <property type="gene ID" value="OE9D001611"/>
</dbReference>
<comment type="caution">
    <text evidence="1">The sequence shown here is derived from an EMBL/GenBank/DDBJ whole genome shotgun (WGS) entry which is preliminary data.</text>
</comment>
<proteinExistence type="predicted"/>
<sequence length="87" mass="9734">MSFSSSATSYYAKKLRCLEQERLDKEVGGMEDLLQLKINYYPECLYTELVLGVEAHINVGALTFILHNVVPGTTLPLGQMDNCKMCS</sequence>
<feature type="non-terminal residue" evidence="1">
    <location>
        <position position="87"/>
    </location>
</feature>
<dbReference type="AlphaFoldDB" id="A0A8S0VFN4"/>
<dbReference type="InterPro" id="IPR027443">
    <property type="entry name" value="IPNS-like_sf"/>
</dbReference>
<evidence type="ECO:0000313" key="2">
    <source>
        <dbReference type="Proteomes" id="UP000594638"/>
    </source>
</evidence>
<dbReference type="Proteomes" id="UP000594638">
    <property type="component" value="Unassembled WGS sequence"/>
</dbReference>
<accession>A0A8S0VFN4</accession>
<protein>
    <submittedName>
        <fullName evidence="1">Anthocyanidin synthase, partial</fullName>
    </submittedName>
</protein>
<dbReference type="OrthoDB" id="288590at2759"/>
<gene>
    <name evidence="1" type="ORF">OLEA9_D001611</name>
</gene>
<name>A0A8S0VFN4_OLEEU</name>